<sequence>MPLAPAHRRNWRRWGRYCGCGLRWRNCPDRHLAVPVEPVRVLLRGGRSDRPAAPSGGRAGRWSVVRRLLTRGWAGRSGAGRRR</sequence>
<comment type="caution">
    <text evidence="1">The sequence shown here is derived from an EMBL/GenBank/DDBJ whole genome shotgun (WGS) entry which is preliminary data.</text>
</comment>
<dbReference type="Proteomes" id="UP000070620">
    <property type="component" value="Unassembled WGS sequence"/>
</dbReference>
<gene>
    <name evidence="1" type="ORF">AWW66_28455</name>
</gene>
<dbReference type="AlphaFoldDB" id="A0A136PJR3"/>
<organism evidence="1 2">
    <name type="scientific">Micromonospora rosaria</name>
    <dbReference type="NCBI Taxonomy" id="47874"/>
    <lineage>
        <taxon>Bacteria</taxon>
        <taxon>Bacillati</taxon>
        <taxon>Actinomycetota</taxon>
        <taxon>Actinomycetes</taxon>
        <taxon>Micromonosporales</taxon>
        <taxon>Micromonosporaceae</taxon>
        <taxon>Micromonospora</taxon>
    </lineage>
</organism>
<dbReference type="EMBL" id="LRQV01000168">
    <property type="protein sequence ID" value="KXK58662.1"/>
    <property type="molecule type" value="Genomic_DNA"/>
</dbReference>
<evidence type="ECO:0000313" key="1">
    <source>
        <dbReference type="EMBL" id="KXK58662.1"/>
    </source>
</evidence>
<evidence type="ECO:0000313" key="2">
    <source>
        <dbReference type="Proteomes" id="UP000070620"/>
    </source>
</evidence>
<keyword evidence="2" id="KW-1185">Reference proteome</keyword>
<name>A0A136PJR3_9ACTN</name>
<proteinExistence type="predicted"/>
<protein>
    <submittedName>
        <fullName evidence="1">Uncharacterized protein</fullName>
    </submittedName>
</protein>
<accession>A0A136PJR3</accession>
<reference evidence="1 2" key="1">
    <citation type="submission" date="2016-01" db="EMBL/GenBank/DDBJ databases">
        <title>Whole genome sequence and analysis of Micromonospora rosaria DSM 803, which can produce antibacterial substance rosamicin.</title>
        <authorList>
            <person name="Yang H."/>
            <person name="He X."/>
            <person name="Zhu D."/>
        </authorList>
    </citation>
    <scope>NUCLEOTIDE SEQUENCE [LARGE SCALE GENOMIC DNA]</scope>
    <source>
        <strain evidence="1 2">DSM 803</strain>
    </source>
</reference>